<proteinExistence type="predicted"/>
<protein>
    <submittedName>
        <fullName evidence="2">Uncharacterized protein</fullName>
    </submittedName>
</protein>
<sequence>MERPDSNSPIFDEALRIARDLAQDAGTLVHYPHPGLENARYGRGFAFLQTIRTDSGDRDAYVLVTTTRRGGGVLSMDSGRKILAHNDFLLEGPTPGRRYTQPCPHGGRPTFYEERYPRAVCHQCGRRTTDRSGRRVTGFNIDMSGGMIAYYADTVEVSDGSGYEECVEVSRTGSCFIDGHPATLQEARFGGIVVQLDSTDQPDQGLPRPAGKHGGGRLRHAFRRLRRQ</sequence>
<name>A0ABW6QPT2_9NOCA</name>
<keyword evidence="3" id="KW-1185">Reference proteome</keyword>
<gene>
    <name evidence="2" type="ORF">ACFYV7_10550</name>
</gene>
<dbReference type="EMBL" id="JBIAPI010000002">
    <property type="protein sequence ID" value="MFF3223226.1"/>
    <property type="molecule type" value="Genomic_DNA"/>
</dbReference>
<evidence type="ECO:0000256" key="1">
    <source>
        <dbReference type="SAM" id="MobiDB-lite"/>
    </source>
</evidence>
<reference evidence="2 3" key="1">
    <citation type="submission" date="2024-10" db="EMBL/GenBank/DDBJ databases">
        <title>The Natural Products Discovery Center: Release of the First 8490 Sequenced Strains for Exploring Actinobacteria Biosynthetic Diversity.</title>
        <authorList>
            <person name="Kalkreuter E."/>
            <person name="Kautsar S.A."/>
            <person name="Yang D."/>
            <person name="Bader C.D."/>
            <person name="Teijaro C.N."/>
            <person name="Fluegel L."/>
            <person name="Davis C.M."/>
            <person name="Simpson J.R."/>
            <person name="Lauterbach L."/>
            <person name="Steele A.D."/>
            <person name="Gui C."/>
            <person name="Meng S."/>
            <person name="Li G."/>
            <person name="Viehrig K."/>
            <person name="Ye F."/>
            <person name="Su P."/>
            <person name="Kiefer A.F."/>
            <person name="Nichols A."/>
            <person name="Cepeda A.J."/>
            <person name="Yan W."/>
            <person name="Fan B."/>
            <person name="Jiang Y."/>
            <person name="Adhikari A."/>
            <person name="Zheng C.-J."/>
            <person name="Schuster L."/>
            <person name="Cowan T.M."/>
            <person name="Smanski M.J."/>
            <person name="Chevrette M.G."/>
            <person name="De Carvalho L.P.S."/>
            <person name="Shen B."/>
        </authorList>
    </citation>
    <scope>NUCLEOTIDE SEQUENCE [LARGE SCALE GENOMIC DNA]</scope>
    <source>
        <strain evidence="2 3">NPDC003040</strain>
    </source>
</reference>
<feature type="region of interest" description="Disordered" evidence="1">
    <location>
        <begin position="198"/>
        <end position="218"/>
    </location>
</feature>
<accession>A0ABW6QPT2</accession>
<evidence type="ECO:0000313" key="3">
    <source>
        <dbReference type="Proteomes" id="UP001601948"/>
    </source>
</evidence>
<dbReference type="Proteomes" id="UP001601948">
    <property type="component" value="Unassembled WGS sequence"/>
</dbReference>
<comment type="caution">
    <text evidence="2">The sequence shown here is derived from an EMBL/GenBank/DDBJ whole genome shotgun (WGS) entry which is preliminary data.</text>
</comment>
<dbReference type="RefSeq" id="WP_387716275.1">
    <property type="nucleotide sequence ID" value="NZ_JBIAPI010000002.1"/>
</dbReference>
<organism evidence="2 3">
    <name type="scientific">Nocardia suismassiliense</name>
    <dbReference type="NCBI Taxonomy" id="2077092"/>
    <lineage>
        <taxon>Bacteria</taxon>
        <taxon>Bacillati</taxon>
        <taxon>Actinomycetota</taxon>
        <taxon>Actinomycetes</taxon>
        <taxon>Mycobacteriales</taxon>
        <taxon>Nocardiaceae</taxon>
        <taxon>Nocardia</taxon>
    </lineage>
</organism>
<evidence type="ECO:0000313" key="2">
    <source>
        <dbReference type="EMBL" id="MFF3223226.1"/>
    </source>
</evidence>